<reference evidence="2" key="1">
    <citation type="submission" date="2015-06" db="EMBL/GenBank/DDBJ databases">
        <title>Expansion of signal transduction pathways in fungi by whole-genome duplication.</title>
        <authorList>
            <consortium name="DOE Joint Genome Institute"/>
            <person name="Corrochano L.M."/>
            <person name="Kuo A."/>
            <person name="Marcet-Houben M."/>
            <person name="Polaino S."/>
            <person name="Salamov A."/>
            <person name="Villalobos J.M."/>
            <person name="Alvarez M.I."/>
            <person name="Avalos J."/>
            <person name="Benito E.P."/>
            <person name="Benoit I."/>
            <person name="Burger G."/>
            <person name="Camino L.P."/>
            <person name="Canovas D."/>
            <person name="Cerda-Olmedo E."/>
            <person name="Cheng J.-F."/>
            <person name="Dominguez A."/>
            <person name="Elias M."/>
            <person name="Eslava A.P."/>
            <person name="Glaser F."/>
            <person name="Grimwood J."/>
            <person name="Gutierrez G."/>
            <person name="Heitman J."/>
            <person name="Henrissat B."/>
            <person name="Iturriaga E.A."/>
            <person name="Lang B.F."/>
            <person name="Lavin J.L."/>
            <person name="Lee S."/>
            <person name="Li W."/>
            <person name="Lindquist E."/>
            <person name="Lopez-Garcia S."/>
            <person name="Luque E.M."/>
            <person name="Marcos A.T."/>
            <person name="Martin J."/>
            <person name="McCluskey K."/>
            <person name="Medina H.R."/>
            <person name="Miralles-Duran A."/>
            <person name="Miyazaki A."/>
            <person name="Munoz-Torres E."/>
            <person name="Oguiza J.A."/>
            <person name="Ohm R."/>
            <person name="Olmedo M."/>
            <person name="Orejas M."/>
            <person name="Ortiz-Castellanos L."/>
            <person name="Pisabarro A.G."/>
            <person name="Rodriguez-Romero J."/>
            <person name="Ruiz-Herrera J."/>
            <person name="Ruiz-Vazquez R."/>
            <person name="Sanz C."/>
            <person name="Schackwitz W."/>
            <person name="Schmutz J."/>
            <person name="Shahriari M."/>
            <person name="Shelest E."/>
            <person name="Silva-Franco F."/>
            <person name="Soanes D."/>
            <person name="Syed K."/>
            <person name="Tagua V.G."/>
            <person name="Talbot N.J."/>
            <person name="Thon M."/>
            <person name="De vries R.P."/>
            <person name="Wiebenga A."/>
            <person name="Yadav J.S."/>
            <person name="Braun E.L."/>
            <person name="Baker S."/>
            <person name="Garre V."/>
            <person name="Horwitz B."/>
            <person name="Torres-Martinez S."/>
            <person name="Idnurm A."/>
            <person name="Herrera-Estrella A."/>
            <person name="Gabaldon T."/>
            <person name="Grigoriev I.V."/>
        </authorList>
    </citation>
    <scope>NUCLEOTIDE SEQUENCE [LARGE SCALE GENOMIC DNA]</scope>
    <source>
        <strain evidence="2">NRRL 1555(-)</strain>
    </source>
</reference>
<dbReference type="GeneID" id="28991249"/>
<dbReference type="Proteomes" id="UP000077315">
    <property type="component" value="Unassembled WGS sequence"/>
</dbReference>
<protein>
    <submittedName>
        <fullName evidence="1">Uncharacterized protein</fullName>
    </submittedName>
</protein>
<sequence length="65" mass="7538">MTAGVVFLGHEVPVMFPKKSFLKHGTPKAPGTTSLETTRDYHTTLHPTWFPRLYLFPCTFRQLFR</sequence>
<evidence type="ECO:0000313" key="2">
    <source>
        <dbReference type="Proteomes" id="UP000077315"/>
    </source>
</evidence>
<dbReference type="AlphaFoldDB" id="A0A162YE52"/>
<dbReference type="VEuPathDB" id="FungiDB:PHYBLDRAFT_140182"/>
<dbReference type="InParanoid" id="A0A162YE52"/>
<accession>A0A162YE52</accession>
<name>A0A162YE52_PHYB8</name>
<proteinExistence type="predicted"/>
<dbReference type="RefSeq" id="XP_018298215.1">
    <property type="nucleotide sequence ID" value="XM_018430343.1"/>
</dbReference>
<keyword evidence="2" id="KW-1185">Reference proteome</keyword>
<organism evidence="1 2">
    <name type="scientific">Phycomyces blakesleeanus (strain ATCC 8743b / DSM 1359 / FGSC 10004 / NBRC 33097 / NRRL 1555)</name>
    <dbReference type="NCBI Taxonomy" id="763407"/>
    <lineage>
        <taxon>Eukaryota</taxon>
        <taxon>Fungi</taxon>
        <taxon>Fungi incertae sedis</taxon>
        <taxon>Mucoromycota</taxon>
        <taxon>Mucoromycotina</taxon>
        <taxon>Mucoromycetes</taxon>
        <taxon>Mucorales</taxon>
        <taxon>Phycomycetaceae</taxon>
        <taxon>Phycomyces</taxon>
    </lineage>
</organism>
<dbReference type="EMBL" id="KV440972">
    <property type="protein sequence ID" value="OAD80175.1"/>
    <property type="molecule type" value="Genomic_DNA"/>
</dbReference>
<evidence type="ECO:0000313" key="1">
    <source>
        <dbReference type="EMBL" id="OAD80175.1"/>
    </source>
</evidence>
<gene>
    <name evidence="1" type="ORF">PHYBLDRAFT_140182</name>
</gene>